<feature type="transmembrane region" description="Helical" evidence="1">
    <location>
        <begin position="109"/>
        <end position="129"/>
    </location>
</feature>
<name>A0A382ZUS1_9ZZZZ</name>
<gene>
    <name evidence="3" type="ORF">METZ01_LOCUS451629</name>
</gene>
<organism evidence="3">
    <name type="scientific">marine metagenome</name>
    <dbReference type="NCBI Taxonomy" id="408172"/>
    <lineage>
        <taxon>unclassified sequences</taxon>
        <taxon>metagenomes</taxon>
        <taxon>ecological metagenomes</taxon>
    </lineage>
</organism>
<keyword evidence="1" id="KW-0472">Membrane</keyword>
<feature type="non-terminal residue" evidence="3">
    <location>
        <position position="134"/>
    </location>
</feature>
<feature type="transmembrane region" description="Helical" evidence="1">
    <location>
        <begin position="12"/>
        <end position="32"/>
    </location>
</feature>
<feature type="transmembrane region" description="Helical" evidence="1">
    <location>
        <begin position="44"/>
        <end position="68"/>
    </location>
</feature>
<dbReference type="Pfam" id="PF01970">
    <property type="entry name" value="TctA"/>
    <property type="match status" value="1"/>
</dbReference>
<evidence type="ECO:0000256" key="1">
    <source>
        <dbReference type="SAM" id="Phobius"/>
    </source>
</evidence>
<feature type="domain" description="DUF112" evidence="2">
    <location>
        <begin position="17"/>
        <end position="133"/>
    </location>
</feature>
<dbReference type="PANTHER" id="PTHR35342:SF5">
    <property type="entry name" value="TRICARBOXYLIC TRANSPORT PROTEIN"/>
    <property type="match status" value="1"/>
</dbReference>
<keyword evidence="1" id="KW-1133">Transmembrane helix</keyword>
<reference evidence="3" key="1">
    <citation type="submission" date="2018-05" db="EMBL/GenBank/DDBJ databases">
        <authorList>
            <person name="Lanie J.A."/>
            <person name="Ng W.-L."/>
            <person name="Kazmierczak K.M."/>
            <person name="Andrzejewski T.M."/>
            <person name="Davidsen T.M."/>
            <person name="Wayne K.J."/>
            <person name="Tettelin H."/>
            <person name="Glass J.I."/>
            <person name="Rusch D."/>
            <person name="Podicherti R."/>
            <person name="Tsui H.-C.T."/>
            <person name="Winkler M.E."/>
        </authorList>
    </citation>
    <scope>NUCLEOTIDE SEQUENCE</scope>
</reference>
<evidence type="ECO:0000313" key="3">
    <source>
        <dbReference type="EMBL" id="SVD98775.1"/>
    </source>
</evidence>
<evidence type="ECO:0000259" key="2">
    <source>
        <dbReference type="Pfam" id="PF01970"/>
    </source>
</evidence>
<sequence>MSSLIEGLIAAIQPVNLGALLAGTTLGVFAGAMPGLSSTVGLALVLPVTFALDPTPALLMMISIYMAAEYGGSITAIAIGVPGSSPALATTFDGFALTRRGEARRAFGISLFSSVSGGVLGTILLMAALGPLAR</sequence>
<protein>
    <recommendedName>
        <fullName evidence="2">DUF112 domain-containing protein</fullName>
    </recommendedName>
</protein>
<dbReference type="EMBL" id="UINC01186519">
    <property type="protein sequence ID" value="SVD98775.1"/>
    <property type="molecule type" value="Genomic_DNA"/>
</dbReference>
<proteinExistence type="predicted"/>
<dbReference type="PANTHER" id="PTHR35342">
    <property type="entry name" value="TRICARBOXYLIC TRANSPORT PROTEIN"/>
    <property type="match status" value="1"/>
</dbReference>
<accession>A0A382ZUS1</accession>
<dbReference type="InterPro" id="IPR002823">
    <property type="entry name" value="DUF112_TM"/>
</dbReference>
<dbReference type="AlphaFoldDB" id="A0A382ZUS1"/>
<keyword evidence="1" id="KW-0812">Transmembrane</keyword>